<feature type="compositionally biased region" description="Polar residues" evidence="1">
    <location>
        <begin position="47"/>
        <end position="58"/>
    </location>
</feature>
<name>A0A2S2E1Z8_9ALTE</name>
<reference evidence="4 5" key="1">
    <citation type="submission" date="2018-05" db="EMBL/GenBank/DDBJ databases">
        <title>Salinimonas sp. HMF8227 Genome sequencing and assembly.</title>
        <authorList>
            <person name="Kang H."/>
            <person name="Kang J."/>
            <person name="Cha I."/>
            <person name="Kim H."/>
            <person name="Joh K."/>
        </authorList>
    </citation>
    <scope>NUCLEOTIDE SEQUENCE [LARGE SCALE GENOMIC DNA]</scope>
    <source>
        <strain evidence="4 5">HMF8227</strain>
    </source>
</reference>
<feature type="chain" id="PRO_5015677728" description="Ice-binding protein C-terminal domain-containing protein" evidence="2">
    <location>
        <begin position="22"/>
        <end position="310"/>
    </location>
</feature>
<dbReference type="InterPro" id="IPR013424">
    <property type="entry name" value="Ice-binding_C"/>
</dbReference>
<evidence type="ECO:0000313" key="5">
    <source>
        <dbReference type="Proteomes" id="UP000245728"/>
    </source>
</evidence>
<dbReference type="Proteomes" id="UP000245728">
    <property type="component" value="Chromosome"/>
</dbReference>
<feature type="signal peptide" evidence="2">
    <location>
        <begin position="1"/>
        <end position="21"/>
    </location>
</feature>
<evidence type="ECO:0000259" key="3">
    <source>
        <dbReference type="Pfam" id="PF07589"/>
    </source>
</evidence>
<dbReference type="EMBL" id="CP029347">
    <property type="protein sequence ID" value="AWL11671.1"/>
    <property type="molecule type" value="Genomic_DNA"/>
</dbReference>
<dbReference type="KEGG" id="salh:HMF8227_01190"/>
<dbReference type="OrthoDB" id="5787358at2"/>
<organism evidence="4 5">
    <name type="scientific">Saliniradius amylolyticus</name>
    <dbReference type="NCBI Taxonomy" id="2183582"/>
    <lineage>
        <taxon>Bacteria</taxon>
        <taxon>Pseudomonadati</taxon>
        <taxon>Pseudomonadota</taxon>
        <taxon>Gammaproteobacteria</taxon>
        <taxon>Alteromonadales</taxon>
        <taxon>Alteromonadaceae</taxon>
        <taxon>Saliniradius</taxon>
    </lineage>
</organism>
<protein>
    <recommendedName>
        <fullName evidence="3">Ice-binding protein C-terminal domain-containing protein</fullName>
    </recommendedName>
</protein>
<dbReference type="NCBIfam" id="NF038125">
    <property type="entry name" value="PEP_CTERM_THxN"/>
    <property type="match status" value="1"/>
</dbReference>
<dbReference type="Pfam" id="PF07589">
    <property type="entry name" value="PEP-CTERM"/>
    <property type="match status" value="1"/>
</dbReference>
<keyword evidence="5" id="KW-1185">Reference proteome</keyword>
<proteinExistence type="predicted"/>
<dbReference type="RefSeq" id="WP_109339296.1">
    <property type="nucleotide sequence ID" value="NZ_CP029347.1"/>
</dbReference>
<dbReference type="AlphaFoldDB" id="A0A2S2E1Z8"/>
<keyword evidence="2" id="KW-0732">Signal</keyword>
<feature type="region of interest" description="Disordered" evidence="1">
    <location>
        <begin position="46"/>
        <end position="79"/>
    </location>
</feature>
<accession>A0A2S2E1Z8</accession>
<evidence type="ECO:0000256" key="2">
    <source>
        <dbReference type="SAM" id="SignalP"/>
    </source>
</evidence>
<gene>
    <name evidence="4" type="ORF">HMF8227_01190</name>
</gene>
<evidence type="ECO:0000256" key="1">
    <source>
        <dbReference type="SAM" id="MobiDB-lite"/>
    </source>
</evidence>
<sequence>MKLNKLLLAGLFAGVTSAAQAGIVTNWNFSNQAGWLDWEPLGANPPITASGSSDSGSVYGNIIDSDEDGDVDGDDGPLPTLLEWGTAVSTDRSSLDVDSASEGSIVTNGGFAPGTSITHNNFIINDDYLTNASLLDALLLEPTAAMPGGVPVPGQPALAFTGPQLHFNILFFETQNNNGGDPICPNGEPNFQGVNAGGCADIFVVDNTIPAFPFVVGSDFVEFTVPFQVSLDPDWDSMYYLTTRLSGLTTITDDACANVGAAPGCVGFVTEERQENTLNAEFRITVPEPGTLAIFGLGLLGLGLAGRRRG</sequence>
<feature type="domain" description="Ice-binding protein C-terminal" evidence="3">
    <location>
        <begin position="285"/>
        <end position="309"/>
    </location>
</feature>
<feature type="compositionally biased region" description="Acidic residues" evidence="1">
    <location>
        <begin position="64"/>
        <end position="75"/>
    </location>
</feature>
<evidence type="ECO:0000313" key="4">
    <source>
        <dbReference type="EMBL" id="AWL11671.1"/>
    </source>
</evidence>
<dbReference type="NCBIfam" id="TIGR02595">
    <property type="entry name" value="PEP_CTERM"/>
    <property type="match status" value="1"/>
</dbReference>